<proteinExistence type="predicted"/>
<sequence>MGESNLSESDEVVASNDHLSTNIDGETVILHLDSGTYYGLNEVASEIWSRLQEPRTVGELCEEILATYEISPDRCTNDVESVLADLADADLVEIERNCDGGS</sequence>
<reference evidence="1 2" key="1">
    <citation type="submission" date="2018-10" db="EMBL/GenBank/DDBJ databases">
        <title>Natrarchaeobius chitinivorans gen. nov., sp. nov., and Natrarchaeobius haloalkaliphilus sp. nov., alkaliphilic, chitin-utilizing haloarchaea from hypersaline alkaline lakes.</title>
        <authorList>
            <person name="Sorokin D.Y."/>
            <person name="Elcheninov A.G."/>
            <person name="Kostrikina N.A."/>
            <person name="Bale N.J."/>
            <person name="Sinninghe Damste J.S."/>
            <person name="Khijniak T.V."/>
            <person name="Kublanov I.V."/>
            <person name="Toshchakov S.V."/>
        </authorList>
    </citation>
    <scope>NUCLEOTIDE SEQUENCE [LARGE SCALE GENOMIC DNA]</scope>
    <source>
        <strain evidence="1 2">AArcht7</strain>
    </source>
</reference>
<accession>A0A3N6MTN0</accession>
<organism evidence="1 2">
    <name type="scientific">Natrarchaeobius chitinivorans</name>
    <dbReference type="NCBI Taxonomy" id="1679083"/>
    <lineage>
        <taxon>Archaea</taxon>
        <taxon>Methanobacteriati</taxon>
        <taxon>Methanobacteriota</taxon>
        <taxon>Stenosarchaea group</taxon>
        <taxon>Halobacteria</taxon>
        <taxon>Halobacteriales</taxon>
        <taxon>Natrialbaceae</taxon>
        <taxon>Natrarchaeobius</taxon>
    </lineage>
</organism>
<dbReference type="AlphaFoldDB" id="A0A3N6MTN0"/>
<comment type="caution">
    <text evidence="1">The sequence shown here is derived from an EMBL/GenBank/DDBJ whole genome shotgun (WGS) entry which is preliminary data.</text>
</comment>
<keyword evidence="2" id="KW-1185">Reference proteome</keyword>
<dbReference type="EMBL" id="REFZ01000004">
    <property type="protein sequence ID" value="RQH01241.1"/>
    <property type="molecule type" value="Genomic_DNA"/>
</dbReference>
<dbReference type="InterPro" id="IPR041881">
    <property type="entry name" value="PqqD_sf"/>
</dbReference>
<evidence type="ECO:0000313" key="1">
    <source>
        <dbReference type="EMBL" id="RQH01241.1"/>
    </source>
</evidence>
<dbReference type="OrthoDB" id="71214at2157"/>
<dbReference type="Pfam" id="PF05402">
    <property type="entry name" value="PqqD"/>
    <property type="match status" value="1"/>
</dbReference>
<dbReference type="Gene3D" id="1.10.10.1150">
    <property type="entry name" value="Coenzyme PQQ synthesis protein D (PqqD)"/>
    <property type="match status" value="1"/>
</dbReference>
<dbReference type="Proteomes" id="UP000281431">
    <property type="component" value="Unassembled WGS sequence"/>
</dbReference>
<name>A0A3N6MTN0_NATCH</name>
<protein>
    <submittedName>
        <fullName evidence="1">PqqD family protein</fullName>
    </submittedName>
</protein>
<gene>
    <name evidence="1" type="ORF">EA472_07240</name>
</gene>
<evidence type="ECO:0000313" key="2">
    <source>
        <dbReference type="Proteomes" id="UP000281431"/>
    </source>
</evidence>
<dbReference type="InterPro" id="IPR008792">
    <property type="entry name" value="PQQD"/>
</dbReference>